<evidence type="ECO:0000313" key="1">
    <source>
        <dbReference type="EMBL" id="MEK9514675.1"/>
    </source>
</evidence>
<organism evidence="1 2">
    <name type="scientific">Limnospira fusiformis PMC 851.14</name>
    <dbReference type="NCBI Taxonomy" id="2219512"/>
    <lineage>
        <taxon>Bacteria</taxon>
        <taxon>Bacillati</taxon>
        <taxon>Cyanobacteriota</taxon>
        <taxon>Cyanophyceae</taxon>
        <taxon>Oscillatoriophycideae</taxon>
        <taxon>Oscillatoriales</taxon>
        <taxon>Sirenicapillariaceae</taxon>
        <taxon>Limnospira</taxon>
    </lineage>
</organism>
<sequence length="148" mass="16284">MAAAVAEHPEPLPELVPISGLLTKTSFYLESDGYQPTAEDFTGFYLGLRGSAQIGGGIFVHPLPYRQTQPNSSTKIRFPYRILAKSDPYLQAKKNSKPGDYRIDIIPKTSRYAIVFEFKAGATAGQSVTARLTLGIFQVNCWLRVTGL</sequence>
<dbReference type="EMBL" id="JBBWYZ010000025">
    <property type="protein sequence ID" value="MEK9514675.1"/>
    <property type="molecule type" value="Genomic_DNA"/>
</dbReference>
<dbReference type="Proteomes" id="UP001387447">
    <property type="component" value="Unassembled WGS sequence"/>
</dbReference>
<accession>A0ABU9EVI3</accession>
<comment type="caution">
    <text evidence="1">The sequence shown here is derived from an EMBL/GenBank/DDBJ whole genome shotgun (WGS) entry which is preliminary data.</text>
</comment>
<name>A0ABU9EVI3_LIMFS</name>
<keyword evidence="2" id="KW-1185">Reference proteome</keyword>
<reference evidence="1 2" key="1">
    <citation type="journal article" date="2024" name="Front. Microbiol.">
        <title>Transcriptomic insights into the dominance of two phototrophs throughout the water column of a tropical hypersaline-alkaline crater lake (Dziani Dzaha, Mayotte).</title>
        <authorList>
            <person name="Duperron S."/>
            <person name="Halary S."/>
            <person name="Bouly J.-P."/>
            <person name="Roussel T."/>
            <person name="Hugoni M."/>
            <person name="Bruto M."/>
            <person name="Oger P."/>
            <person name="Duval C."/>
            <person name="Woo A."/>
            <person name="Jezequiel D."/>
            <person name="Ader M."/>
            <person name="Leboulanger C."/>
            <person name="Agogue H."/>
            <person name="Grossi V."/>
            <person name="Trousselier M."/>
            <person name="Bernard C."/>
        </authorList>
    </citation>
    <scope>NUCLEOTIDE SEQUENCE [LARGE SCALE GENOMIC DNA]</scope>
    <source>
        <strain evidence="1 2">PMC 851.14</strain>
    </source>
</reference>
<evidence type="ECO:0000313" key="2">
    <source>
        <dbReference type="Proteomes" id="UP001387447"/>
    </source>
</evidence>
<gene>
    <name evidence="1" type="ORF">AAEJ74_24340</name>
</gene>
<protein>
    <submittedName>
        <fullName evidence="1">Uncharacterized protein</fullName>
    </submittedName>
</protein>
<proteinExistence type="predicted"/>